<evidence type="ECO:0000313" key="2">
    <source>
        <dbReference type="EMBL" id="RJP56096.1"/>
    </source>
</evidence>
<name>A0A3A4R3Q9_9BACT</name>
<proteinExistence type="predicted"/>
<dbReference type="Pfam" id="PF04994">
    <property type="entry name" value="TfoX_C"/>
    <property type="match status" value="1"/>
</dbReference>
<dbReference type="Gene3D" id="1.10.150.20">
    <property type="entry name" value="5' to 3' exonuclease, C-terminal subdomain"/>
    <property type="match status" value="1"/>
</dbReference>
<reference evidence="2 3" key="1">
    <citation type="journal article" date="2017" name="ISME J.">
        <title>Energy and carbon metabolisms in a deep terrestrial subsurface fluid microbial community.</title>
        <authorList>
            <person name="Momper L."/>
            <person name="Jungbluth S.P."/>
            <person name="Lee M.D."/>
            <person name="Amend J.P."/>
        </authorList>
    </citation>
    <scope>NUCLEOTIDE SEQUENCE [LARGE SCALE GENOMIC DNA]</scope>
    <source>
        <strain evidence="2">SURF_26</strain>
    </source>
</reference>
<gene>
    <name evidence="2" type="ORF">C4541_13025</name>
</gene>
<dbReference type="Proteomes" id="UP000266426">
    <property type="component" value="Unassembled WGS sequence"/>
</dbReference>
<comment type="caution">
    <text evidence="2">The sequence shown here is derived from an EMBL/GenBank/DDBJ whole genome shotgun (WGS) entry which is preliminary data.</text>
</comment>
<evidence type="ECO:0000313" key="3">
    <source>
        <dbReference type="Proteomes" id="UP000266426"/>
    </source>
</evidence>
<dbReference type="InterPro" id="IPR007077">
    <property type="entry name" value="TfoX_C"/>
</dbReference>
<dbReference type="AlphaFoldDB" id="A0A3A4R3Q9"/>
<organism evidence="2 3">
    <name type="scientific">Candidatus Auribacter fodinae</name>
    <dbReference type="NCBI Taxonomy" id="2093366"/>
    <lineage>
        <taxon>Bacteria</taxon>
        <taxon>Pseudomonadati</taxon>
        <taxon>Candidatus Auribacterota</taxon>
        <taxon>Candidatus Auribacteria</taxon>
        <taxon>Candidatus Auribacterales</taxon>
        <taxon>Candidatus Auribacteraceae</taxon>
        <taxon>Candidatus Auribacter</taxon>
    </lineage>
</organism>
<evidence type="ECO:0000259" key="1">
    <source>
        <dbReference type="Pfam" id="PF04994"/>
    </source>
</evidence>
<dbReference type="EMBL" id="QZJZ01000102">
    <property type="protein sequence ID" value="RJP56096.1"/>
    <property type="molecule type" value="Genomic_DNA"/>
</dbReference>
<sequence>MSKLTTLHNIGKVTAEKLEQIGIHTAEEFLERNPYEVFEELLEKVDPTLCKCALAGIVGAYHNTKWNFIQKEAVATFEKRHPKHVWNE</sequence>
<protein>
    <submittedName>
        <fullName evidence="2">Competence protein TfoX</fullName>
    </submittedName>
</protein>
<accession>A0A3A4R3Q9</accession>
<feature type="domain" description="TfoX C-terminal" evidence="1">
    <location>
        <begin position="2"/>
        <end position="72"/>
    </location>
</feature>